<dbReference type="EMBL" id="CP058561">
    <property type="protein sequence ID" value="QUH30406.1"/>
    <property type="molecule type" value="Genomic_DNA"/>
</dbReference>
<dbReference type="Proteomes" id="UP000677305">
    <property type="component" value="Chromosome"/>
</dbReference>
<organism evidence="1 2">
    <name type="scientific">Vallitalea guaymasensis</name>
    <dbReference type="NCBI Taxonomy" id="1185412"/>
    <lineage>
        <taxon>Bacteria</taxon>
        <taxon>Bacillati</taxon>
        <taxon>Bacillota</taxon>
        <taxon>Clostridia</taxon>
        <taxon>Lachnospirales</taxon>
        <taxon>Vallitaleaceae</taxon>
        <taxon>Vallitalea</taxon>
    </lineage>
</organism>
<evidence type="ECO:0000313" key="2">
    <source>
        <dbReference type="Proteomes" id="UP000677305"/>
    </source>
</evidence>
<evidence type="ECO:0000313" key="1">
    <source>
        <dbReference type="EMBL" id="QUH30406.1"/>
    </source>
</evidence>
<keyword evidence="2" id="KW-1185">Reference proteome</keyword>
<proteinExistence type="predicted"/>
<dbReference type="KEGG" id="vgu:HYG85_16430"/>
<dbReference type="Pfam" id="PF09929">
    <property type="entry name" value="DUF2161"/>
    <property type="match status" value="1"/>
</dbReference>
<gene>
    <name evidence="1" type="ORF">HYG85_16430</name>
</gene>
<name>A0A8J8MCG1_9FIRM</name>
<dbReference type="AlphaFoldDB" id="A0A8J8MCG1"/>
<accession>A0A8J8MCG1</accession>
<reference evidence="1 2" key="1">
    <citation type="submission" date="2020-07" db="EMBL/GenBank/DDBJ databases">
        <title>Vallitalea guaymasensis genome.</title>
        <authorList>
            <person name="Postec A."/>
        </authorList>
    </citation>
    <scope>NUCLEOTIDE SEQUENCE [LARGE SCALE GENOMIC DNA]</scope>
    <source>
        <strain evidence="1 2">Ra1766G1</strain>
    </source>
</reference>
<dbReference type="InterPro" id="IPR018679">
    <property type="entry name" value="DUF2161"/>
</dbReference>
<sequence>MTMEIKETDLYDPIYNYFTDLGYKVNGEVKSIDVTAVKDDELIVIELKKVLNMKLLIQGTKGQRLTDRVYLAIERPKKMFSRQWKDKLYLIRRLELGLIFVSFKGNKPLVQVVYHPKPFDRNQSKRLSSKKKNNIIAEIEGRYGNFNVGGSTKTKLMTAYKENSIHIACCLEKYGNLSPKQLRELGTGDKTTSILYNNFYDWFTKIDRGIYGISPKGIEAIKQYKELADYYYNLLPKDEA</sequence>
<protein>
    <submittedName>
        <fullName evidence="1">Uncharacterized protein</fullName>
    </submittedName>
</protein>